<gene>
    <name evidence="2" type="ORF">DARMORV10_C07P22530.1</name>
</gene>
<name>A0A816MNS1_BRANA</name>
<proteinExistence type="predicted"/>
<dbReference type="Proteomes" id="UP001295469">
    <property type="component" value="Chromosome C07"/>
</dbReference>
<reference evidence="2" key="1">
    <citation type="submission" date="2021-01" db="EMBL/GenBank/DDBJ databases">
        <authorList>
            <consortium name="Genoscope - CEA"/>
            <person name="William W."/>
        </authorList>
    </citation>
    <scope>NUCLEOTIDE SEQUENCE</scope>
</reference>
<evidence type="ECO:0000256" key="1">
    <source>
        <dbReference type="SAM" id="MobiDB-lite"/>
    </source>
</evidence>
<accession>A0A816MNS1</accession>
<feature type="non-terminal residue" evidence="2">
    <location>
        <position position="1"/>
    </location>
</feature>
<dbReference type="EMBL" id="HG994371">
    <property type="protein sequence ID" value="CAF1981185.1"/>
    <property type="molecule type" value="Genomic_DNA"/>
</dbReference>
<organism evidence="2">
    <name type="scientific">Brassica napus</name>
    <name type="common">Rape</name>
    <dbReference type="NCBI Taxonomy" id="3708"/>
    <lineage>
        <taxon>Eukaryota</taxon>
        <taxon>Viridiplantae</taxon>
        <taxon>Streptophyta</taxon>
        <taxon>Embryophyta</taxon>
        <taxon>Tracheophyta</taxon>
        <taxon>Spermatophyta</taxon>
        <taxon>Magnoliopsida</taxon>
        <taxon>eudicotyledons</taxon>
        <taxon>Gunneridae</taxon>
        <taxon>Pentapetalae</taxon>
        <taxon>rosids</taxon>
        <taxon>malvids</taxon>
        <taxon>Brassicales</taxon>
        <taxon>Brassicaceae</taxon>
        <taxon>Brassiceae</taxon>
        <taxon>Brassica</taxon>
    </lineage>
</organism>
<protein>
    <submittedName>
        <fullName evidence="2">(rape) hypothetical protein</fullName>
    </submittedName>
</protein>
<sequence>LFRERCQSRSRSRHEKQKDGVETVENERAAANSILKGVCFLGLHNWSRERTTILLRERWQNLFRKRCQRDEGDMKRRKSM</sequence>
<evidence type="ECO:0000313" key="2">
    <source>
        <dbReference type="EMBL" id="CAF1981185.1"/>
    </source>
</evidence>
<dbReference type="AlphaFoldDB" id="A0A816MNS1"/>
<feature type="region of interest" description="Disordered" evidence="1">
    <location>
        <begin position="1"/>
        <end position="24"/>
    </location>
</feature>
<feature type="non-terminal residue" evidence="2">
    <location>
        <position position="80"/>
    </location>
</feature>